<reference evidence="2 3" key="1">
    <citation type="submission" date="2017-02" db="EMBL/GenBank/DDBJ databases">
        <title>Streptomyces pactum ACT12 Genome sequencing and assembly.</title>
        <authorList>
            <person name="Xue Q."/>
            <person name="Yan X."/>
            <person name="Jia L."/>
            <person name="Yan H."/>
        </authorList>
    </citation>
    <scope>NUCLEOTIDE SEQUENCE [LARGE SCALE GENOMIC DNA]</scope>
    <source>
        <strain evidence="2 3">ACT12</strain>
    </source>
</reference>
<dbReference type="PROSITE" id="PS51186">
    <property type="entry name" value="GNAT"/>
    <property type="match status" value="1"/>
</dbReference>
<dbReference type="SUPFAM" id="SSF55729">
    <property type="entry name" value="Acyl-CoA N-acyltransferases (Nat)"/>
    <property type="match status" value="1"/>
</dbReference>
<dbReference type="KEGG" id="spac:B1H29_35235"/>
<proteinExistence type="predicted"/>
<dbReference type="GO" id="GO:0016747">
    <property type="term" value="F:acyltransferase activity, transferring groups other than amino-acyl groups"/>
    <property type="evidence" value="ECO:0007669"/>
    <property type="project" value="InterPro"/>
</dbReference>
<dbReference type="EMBL" id="CP019724">
    <property type="protein sequence ID" value="AQS71422.1"/>
    <property type="molecule type" value="Genomic_DNA"/>
</dbReference>
<sequence>MTAHETARAPAFAQIARTQDATPAVRRDLRDCWTAVIEAGGAVVPMGCPLPPESSPNVEPALDEIIRGLSPQRSRILLAGVDGALAGWVLLRREPHPLGVHCGTVNHLQTHVRFRGTGVGAALMRRLPEIARGEMGLERLRLTARAGLGLEDFYRRAGWTEIGRWPGALRLAPGDDRDEILMSLTL</sequence>
<evidence type="ECO:0000313" key="3">
    <source>
        <dbReference type="Proteomes" id="UP000189443"/>
    </source>
</evidence>
<protein>
    <submittedName>
        <fullName evidence="2">N-acetyltransferase</fullName>
    </submittedName>
</protein>
<evidence type="ECO:0000313" key="2">
    <source>
        <dbReference type="EMBL" id="AQS71422.1"/>
    </source>
</evidence>
<accession>A0A1S6JI71</accession>
<feature type="domain" description="N-acetyltransferase" evidence="1">
    <location>
        <begin position="34"/>
        <end position="186"/>
    </location>
</feature>
<dbReference type="Proteomes" id="UP000189443">
    <property type="component" value="Chromosome"/>
</dbReference>
<dbReference type="InterPro" id="IPR000182">
    <property type="entry name" value="GNAT_dom"/>
</dbReference>
<name>A0A1S6JI71_9ACTN</name>
<keyword evidence="2" id="KW-0808">Transferase</keyword>
<dbReference type="Gene3D" id="3.40.630.30">
    <property type="match status" value="1"/>
</dbReference>
<dbReference type="RefSeq" id="WP_055422385.1">
    <property type="nucleotide sequence ID" value="NZ_CP019724.1"/>
</dbReference>
<dbReference type="AlphaFoldDB" id="A0A1S6JI71"/>
<keyword evidence="3" id="KW-1185">Reference proteome</keyword>
<dbReference type="CDD" id="cd04301">
    <property type="entry name" value="NAT_SF"/>
    <property type="match status" value="1"/>
</dbReference>
<gene>
    <name evidence="2" type="ORF">B1H29_35235</name>
</gene>
<organism evidence="2 3">
    <name type="scientific">Streptomyces pactum</name>
    <dbReference type="NCBI Taxonomy" id="68249"/>
    <lineage>
        <taxon>Bacteria</taxon>
        <taxon>Bacillati</taxon>
        <taxon>Actinomycetota</taxon>
        <taxon>Actinomycetes</taxon>
        <taxon>Kitasatosporales</taxon>
        <taxon>Streptomycetaceae</taxon>
        <taxon>Streptomyces</taxon>
    </lineage>
</organism>
<dbReference type="Pfam" id="PF00583">
    <property type="entry name" value="Acetyltransf_1"/>
    <property type="match status" value="1"/>
</dbReference>
<evidence type="ECO:0000259" key="1">
    <source>
        <dbReference type="PROSITE" id="PS51186"/>
    </source>
</evidence>
<dbReference type="InterPro" id="IPR016181">
    <property type="entry name" value="Acyl_CoA_acyltransferase"/>
</dbReference>